<dbReference type="AlphaFoldDB" id="A0A2G4TA13"/>
<protein>
    <submittedName>
        <fullName evidence="1">Uncharacterized protein</fullName>
    </submittedName>
</protein>
<accession>A0A2G4TA13</accession>
<proteinExistence type="predicted"/>
<gene>
    <name evidence="1" type="ORF">RHIMIDRAFT_288652</name>
</gene>
<sequence length="372" mass="42642">MESTWDAKSWLTTNYKKNNGLPEFFLEGNYPASTHEVAKETYKATVKSLFDTTEDGKLKYWAQMMILSNFLALELTKTNTFWRRQLIIDEKNLAAKFIKEPSANSMHLYEQSLARQQRFLIRGMHNAFDITGTKQGSHVNHATDELKQIVCNKEFGNFEYEKINAVDEKYITLNNQKNYVNLNRSLHAQLEKAIDQEYSNTKIINHIIETHVHNSIALQADLAPLMSCLLHTDDVVLIVDQHKIIEFLRKCEAHSMTLDVIDYRLYGKAIPRRATFAYLGALFKPSGHISTIGLITANTTKALTTFAQLTAIGVSLRGFGHLLSIRFYTQIIRAQLDYSLTISSFNLRNYSQLEDAQNKCIRFLFGVINNLL</sequence>
<dbReference type="STRING" id="1340429.A0A2G4TA13"/>
<organism evidence="1 2">
    <name type="scientific">Rhizopus microsporus ATCC 52813</name>
    <dbReference type="NCBI Taxonomy" id="1340429"/>
    <lineage>
        <taxon>Eukaryota</taxon>
        <taxon>Fungi</taxon>
        <taxon>Fungi incertae sedis</taxon>
        <taxon>Mucoromycota</taxon>
        <taxon>Mucoromycotina</taxon>
        <taxon>Mucoromycetes</taxon>
        <taxon>Mucorales</taxon>
        <taxon>Mucorineae</taxon>
        <taxon>Rhizopodaceae</taxon>
        <taxon>Rhizopus</taxon>
    </lineage>
</organism>
<reference evidence="1 2" key="1">
    <citation type="journal article" date="2016" name="Proc. Natl. Acad. Sci. U.S.A.">
        <title>Lipid metabolic changes in an early divergent fungus govern the establishment of a mutualistic symbiosis with endobacteria.</title>
        <authorList>
            <person name="Lastovetsky O.A."/>
            <person name="Gaspar M.L."/>
            <person name="Mondo S.J."/>
            <person name="LaButti K.M."/>
            <person name="Sandor L."/>
            <person name="Grigoriev I.V."/>
            <person name="Henry S.A."/>
            <person name="Pawlowska T.E."/>
        </authorList>
    </citation>
    <scope>NUCLEOTIDE SEQUENCE [LARGE SCALE GENOMIC DNA]</scope>
    <source>
        <strain evidence="1 2">ATCC 52813</strain>
    </source>
</reference>
<evidence type="ECO:0000313" key="2">
    <source>
        <dbReference type="Proteomes" id="UP000242254"/>
    </source>
</evidence>
<name>A0A2G4TA13_RHIZD</name>
<dbReference type="Proteomes" id="UP000242254">
    <property type="component" value="Unassembled WGS sequence"/>
</dbReference>
<evidence type="ECO:0000313" key="1">
    <source>
        <dbReference type="EMBL" id="PHZ17849.1"/>
    </source>
</evidence>
<keyword evidence="2" id="KW-1185">Reference proteome</keyword>
<dbReference type="RefSeq" id="XP_023471557.1">
    <property type="nucleotide sequence ID" value="XM_023613585.1"/>
</dbReference>
<dbReference type="EMBL" id="KZ303842">
    <property type="protein sequence ID" value="PHZ17849.1"/>
    <property type="molecule type" value="Genomic_DNA"/>
</dbReference>
<dbReference type="GeneID" id="35444574"/>